<evidence type="ECO:0000313" key="2">
    <source>
        <dbReference type="EMBL" id="KAF4309241.1"/>
    </source>
</evidence>
<evidence type="ECO:0000313" key="3">
    <source>
        <dbReference type="EMBL" id="KAF4311917.1"/>
    </source>
</evidence>
<comment type="caution">
    <text evidence="2">The sequence shown here is derived from an EMBL/GenBank/DDBJ whole genome shotgun (WGS) entry which is preliminary data.</text>
</comment>
<evidence type="ECO:0000256" key="1">
    <source>
        <dbReference type="SAM" id="MobiDB-lite"/>
    </source>
</evidence>
<dbReference type="Proteomes" id="UP000572817">
    <property type="component" value="Unassembled WGS sequence"/>
</dbReference>
<dbReference type="EMBL" id="WWBZ02000007">
    <property type="protein sequence ID" value="KAF4311917.1"/>
    <property type="molecule type" value="Genomic_DNA"/>
</dbReference>
<proteinExistence type="predicted"/>
<gene>
    <name evidence="2" type="ORF">GTA08_BOTSDO02815</name>
    <name evidence="3" type="ORF">GTA08_BOTSDO12519</name>
</gene>
<dbReference type="AlphaFoldDB" id="A0A8H4IXX8"/>
<organism evidence="2 4">
    <name type="scientific">Botryosphaeria dothidea</name>
    <dbReference type="NCBI Taxonomy" id="55169"/>
    <lineage>
        <taxon>Eukaryota</taxon>
        <taxon>Fungi</taxon>
        <taxon>Dikarya</taxon>
        <taxon>Ascomycota</taxon>
        <taxon>Pezizomycotina</taxon>
        <taxon>Dothideomycetes</taxon>
        <taxon>Dothideomycetes incertae sedis</taxon>
        <taxon>Botryosphaeriales</taxon>
        <taxon>Botryosphaeriaceae</taxon>
        <taxon>Botryosphaeria</taxon>
    </lineage>
</organism>
<feature type="compositionally biased region" description="Basic residues" evidence="1">
    <location>
        <begin position="1"/>
        <end position="12"/>
    </location>
</feature>
<reference evidence="2 4" key="1">
    <citation type="submission" date="2020-04" db="EMBL/GenBank/DDBJ databases">
        <title>Genome Assembly and Annotation of Botryosphaeria dothidea sdau 11-99, a Latent Pathogen of Apple Fruit Ring Rot in China.</title>
        <authorList>
            <person name="Yu C."/>
            <person name="Diao Y."/>
            <person name="Lu Q."/>
            <person name="Zhao J."/>
            <person name="Cui S."/>
            <person name="Peng C."/>
            <person name="He B."/>
            <person name="Liu H."/>
        </authorList>
    </citation>
    <scope>NUCLEOTIDE SEQUENCE [LARGE SCALE GENOMIC DNA]</scope>
    <source>
        <strain evidence="2">Sdau11-99</strain>
        <strain evidence="4">sdau11-99</strain>
    </source>
</reference>
<sequence length="112" mass="12379">MNHLRQLWRKLHPQNTPQRRVPQRTKHRSSTIGTAASTTYLHKLSAQSDGPESYSVKQGSAFYSFISVNSTTDATSLTTDADVSRSKSLITGRDSKYYSKGHPPSYTAAGAF</sequence>
<protein>
    <submittedName>
        <fullName evidence="2">Uncharacterized protein</fullName>
    </submittedName>
</protein>
<feature type="region of interest" description="Disordered" evidence="1">
    <location>
        <begin position="1"/>
        <end position="36"/>
    </location>
</feature>
<accession>A0A8H4IXX8</accession>
<keyword evidence="4" id="KW-1185">Reference proteome</keyword>
<evidence type="ECO:0000313" key="4">
    <source>
        <dbReference type="Proteomes" id="UP000572817"/>
    </source>
</evidence>
<dbReference type="EMBL" id="WWBZ02000016">
    <property type="protein sequence ID" value="KAF4309241.1"/>
    <property type="molecule type" value="Genomic_DNA"/>
</dbReference>
<name>A0A8H4IXX8_9PEZI</name>